<name>A0A2V3TVN8_9HYPH</name>
<comment type="caution">
    <text evidence="3">The sequence shown here is derived from an EMBL/GenBank/DDBJ whole genome shotgun (WGS) entry which is preliminary data.</text>
</comment>
<evidence type="ECO:0000256" key="1">
    <source>
        <dbReference type="SAM" id="MobiDB-lite"/>
    </source>
</evidence>
<keyword evidence="2" id="KW-0732">Signal</keyword>
<dbReference type="InterPro" id="IPR021293">
    <property type="entry name" value="DUF2865"/>
</dbReference>
<dbReference type="AlphaFoldDB" id="A0A2V3TVN8"/>
<feature type="region of interest" description="Disordered" evidence="1">
    <location>
        <begin position="154"/>
        <end position="185"/>
    </location>
</feature>
<sequence>MISRRAAYAIAASFVCTLLTGGAYAQEVVSPAACQRYRAELASLPRGGGQAQQYAAAAQRQRAELDRTRGYYQQLGCDRGGGLFGGQRPADCGSLQTRISQMQANYDLLRSRASGGDAQTEARRRELSAAAAQACAPRTAAAPRQRGFFEMLFGGGQAEPEGAPQADLDGQAPPSPGEGGGEKRLGGSRAVCVRLADGYFFPLGGPASGRSGAQELCQAQCPASPTELFFMAQGGNVAQAISATGRPYSDLPSALQYERTFNPAISCRQFGESWAQALQPAEFLLERRKSDIIVTAEKAEELSRPKTTATSQRTSERQAAAAKAAAAAKVEDDEDAADNAAANDPSVVPTASAASSGIGPQSIEEVTTVDQGDGALREEVGPDGQRRKVRIVAPYLVASPQNSVLINPH</sequence>
<feature type="chain" id="PRO_5041067727" evidence="2">
    <location>
        <begin position="26"/>
        <end position="409"/>
    </location>
</feature>
<gene>
    <name evidence="3" type="ORF">C7450_11779</name>
</gene>
<organism evidence="3 4">
    <name type="scientific">Chelatococcus asaccharovorans</name>
    <dbReference type="NCBI Taxonomy" id="28210"/>
    <lineage>
        <taxon>Bacteria</taxon>
        <taxon>Pseudomonadati</taxon>
        <taxon>Pseudomonadota</taxon>
        <taxon>Alphaproteobacteria</taxon>
        <taxon>Hyphomicrobiales</taxon>
        <taxon>Chelatococcaceae</taxon>
        <taxon>Chelatococcus</taxon>
    </lineage>
</organism>
<protein>
    <submittedName>
        <fullName evidence="3">Uncharacterized protein DUF2865</fullName>
    </submittedName>
</protein>
<evidence type="ECO:0000256" key="2">
    <source>
        <dbReference type="SAM" id="SignalP"/>
    </source>
</evidence>
<feature type="signal peptide" evidence="2">
    <location>
        <begin position="1"/>
        <end position="25"/>
    </location>
</feature>
<reference evidence="3 4" key="1">
    <citation type="submission" date="2018-05" db="EMBL/GenBank/DDBJ databases">
        <title>Genomic Encyclopedia of Type Strains, Phase IV (KMG-IV): sequencing the most valuable type-strain genomes for metagenomic binning, comparative biology and taxonomic classification.</title>
        <authorList>
            <person name="Goeker M."/>
        </authorList>
    </citation>
    <scope>NUCLEOTIDE SEQUENCE [LARGE SCALE GENOMIC DNA]</scope>
    <source>
        <strain evidence="3 4">DSM 6462</strain>
    </source>
</reference>
<dbReference type="RefSeq" id="WP_210206573.1">
    <property type="nucleotide sequence ID" value="NZ_CAKNFM010000006.1"/>
</dbReference>
<dbReference type="EMBL" id="QJJK01000017">
    <property type="protein sequence ID" value="PXW52215.1"/>
    <property type="molecule type" value="Genomic_DNA"/>
</dbReference>
<dbReference type="Proteomes" id="UP000248021">
    <property type="component" value="Unassembled WGS sequence"/>
</dbReference>
<accession>A0A2V3TVN8</accession>
<proteinExistence type="predicted"/>
<keyword evidence="4" id="KW-1185">Reference proteome</keyword>
<evidence type="ECO:0000313" key="4">
    <source>
        <dbReference type="Proteomes" id="UP000248021"/>
    </source>
</evidence>
<feature type="region of interest" description="Disordered" evidence="1">
    <location>
        <begin position="299"/>
        <end position="382"/>
    </location>
</feature>
<feature type="compositionally biased region" description="Low complexity" evidence="1">
    <location>
        <begin position="319"/>
        <end position="328"/>
    </location>
</feature>
<evidence type="ECO:0000313" key="3">
    <source>
        <dbReference type="EMBL" id="PXW52215.1"/>
    </source>
</evidence>
<dbReference type="Pfam" id="PF11064">
    <property type="entry name" value="DUF2865"/>
    <property type="match status" value="1"/>
</dbReference>